<keyword evidence="8 9" id="KW-0413">Isomerase</keyword>
<dbReference type="Proteomes" id="UP000322165">
    <property type="component" value="Unassembled WGS sequence"/>
</dbReference>
<feature type="binding site" evidence="9">
    <location>
        <position position="215"/>
    </location>
    <ligand>
        <name>substrate</name>
    </ligand>
</feature>
<proteinExistence type="inferred from homology"/>
<evidence type="ECO:0000256" key="9">
    <source>
        <dbReference type="HAMAP-Rule" id="MF_01038"/>
    </source>
</evidence>
<feature type="binding site" evidence="9">
    <location>
        <position position="104"/>
    </location>
    <ligand>
        <name>Mn(2+)</name>
        <dbReference type="ChEBI" id="CHEBI:29035"/>
        <label>2</label>
    </ligand>
</feature>
<dbReference type="Pfam" id="PF06415">
    <property type="entry name" value="iPGM_N"/>
    <property type="match status" value="1"/>
</dbReference>
<dbReference type="Gene3D" id="3.40.720.10">
    <property type="entry name" value="Alkaline Phosphatase, subunit A"/>
    <property type="match status" value="1"/>
</dbReference>
<feature type="domain" description="BPG-independent PGAM N-terminal" evidence="12">
    <location>
        <begin position="174"/>
        <end position="384"/>
    </location>
</feature>
<keyword evidence="6 9" id="KW-0324">Glycolysis</keyword>
<feature type="binding site" evidence="9">
    <location>
        <position position="276"/>
    </location>
    <ligand>
        <name>substrate</name>
    </ligand>
</feature>
<evidence type="ECO:0000256" key="10">
    <source>
        <dbReference type="NCBIfam" id="TIGR01307"/>
    </source>
</evidence>
<feature type="binding site" evidence="9">
    <location>
        <begin position="245"/>
        <end position="246"/>
    </location>
    <ligand>
        <name>substrate</name>
    </ligand>
</feature>
<evidence type="ECO:0000256" key="5">
    <source>
        <dbReference type="ARBA" id="ARBA00022723"/>
    </source>
</evidence>
<dbReference type="PANTHER" id="PTHR31637">
    <property type="entry name" value="2,3-BISPHOSPHOGLYCERATE-INDEPENDENT PHOSPHOGLYCERATE MUTASE"/>
    <property type="match status" value="1"/>
</dbReference>
<dbReference type="SUPFAM" id="SSF64158">
    <property type="entry name" value="2,3-Bisphosphoglycerate-independent phosphoglycerate mutase, substrate-binding domain"/>
    <property type="match status" value="1"/>
</dbReference>
<comment type="pathway">
    <text evidence="3 9">Carbohydrate degradation; glycolysis; pyruvate from D-glyceraldehyde 3-phosphate: step 3/5.</text>
</comment>
<feature type="binding site" evidence="9">
    <location>
        <position position="492"/>
    </location>
    <ligand>
        <name>Mn(2+)</name>
        <dbReference type="ChEBI" id="CHEBI:29035"/>
        <label>1</label>
    </ligand>
</feature>
<dbReference type="Gene3D" id="3.40.1450.10">
    <property type="entry name" value="BPG-independent phosphoglycerate mutase, domain B"/>
    <property type="match status" value="1"/>
</dbReference>
<feature type="domain" description="Metalloenzyme" evidence="11">
    <location>
        <begin position="96"/>
        <end position="584"/>
    </location>
</feature>
<dbReference type="GO" id="GO:0005829">
    <property type="term" value="C:cytosol"/>
    <property type="evidence" value="ECO:0007669"/>
    <property type="project" value="TreeGrafter"/>
</dbReference>
<comment type="function">
    <text evidence="2 9">Catalyzes the interconversion of 2-phosphoglycerate and 3-phosphoglycerate.</text>
</comment>
<feature type="active site" description="Phosphoserine intermediate" evidence="9">
    <location>
        <position position="154"/>
    </location>
</feature>
<dbReference type="InterPro" id="IPR011258">
    <property type="entry name" value="BPG-indep_PGM_N"/>
</dbReference>
<organism evidence="13 14">
    <name type="scientific">Arenimonas fontis</name>
    <dbReference type="NCBI Taxonomy" id="2608255"/>
    <lineage>
        <taxon>Bacteria</taxon>
        <taxon>Pseudomonadati</taxon>
        <taxon>Pseudomonadota</taxon>
        <taxon>Gammaproteobacteria</taxon>
        <taxon>Lysobacterales</taxon>
        <taxon>Lysobacteraceae</taxon>
        <taxon>Arenimonas</taxon>
    </lineage>
</organism>
<evidence type="ECO:0000256" key="6">
    <source>
        <dbReference type="ARBA" id="ARBA00023152"/>
    </source>
</evidence>
<evidence type="ECO:0000256" key="8">
    <source>
        <dbReference type="ARBA" id="ARBA00023235"/>
    </source>
</evidence>
<gene>
    <name evidence="9" type="primary">gpmI</name>
    <name evidence="13" type="ORF">F0415_07745</name>
</gene>
<reference evidence="13 14" key="1">
    <citation type="submission" date="2019-09" db="EMBL/GenBank/DDBJ databases">
        <title>Arenimonas chukotkensis sp. nov., a bacterium isolated from Chukotka hot spring, Arctic region, Russia.</title>
        <authorList>
            <person name="Zayulina K.S."/>
            <person name="Prokofeva M.I."/>
            <person name="Elcheninov A.G."/>
            <person name="Novikov A."/>
            <person name="Kochetkova T.V."/>
            <person name="Kublanov I.V."/>
        </authorList>
    </citation>
    <scope>NUCLEOTIDE SEQUENCE [LARGE SCALE GENOMIC DNA]</scope>
    <source>
        <strain evidence="13 14">3729k</strain>
    </source>
</reference>
<dbReference type="GO" id="GO:0004619">
    <property type="term" value="F:phosphoglycerate mutase activity"/>
    <property type="evidence" value="ECO:0007669"/>
    <property type="project" value="UniProtKB-UniRule"/>
</dbReference>
<accession>A0A5B2ZA05</accession>
<keyword evidence="5 9" id="KW-0479">Metal-binding</keyword>
<feature type="binding site" evidence="9">
    <location>
        <position position="488"/>
    </location>
    <ligand>
        <name>Mn(2+)</name>
        <dbReference type="ChEBI" id="CHEBI:29035"/>
        <label>1</label>
    </ligand>
</feature>
<dbReference type="CDD" id="cd16010">
    <property type="entry name" value="iPGM"/>
    <property type="match status" value="1"/>
</dbReference>
<dbReference type="GO" id="GO:0030145">
    <property type="term" value="F:manganese ion binding"/>
    <property type="evidence" value="ECO:0007669"/>
    <property type="project" value="UniProtKB-UniRule"/>
</dbReference>
<evidence type="ECO:0000313" key="14">
    <source>
        <dbReference type="Proteomes" id="UP000322165"/>
    </source>
</evidence>
<dbReference type="GO" id="GO:0006007">
    <property type="term" value="P:glucose catabolic process"/>
    <property type="evidence" value="ECO:0007669"/>
    <property type="project" value="InterPro"/>
</dbReference>
<comment type="cofactor">
    <cofactor evidence="9">
        <name>Mn(2+)</name>
        <dbReference type="ChEBI" id="CHEBI:29035"/>
    </cofactor>
    <text evidence="9">Binds 2 manganese ions per subunit.</text>
</comment>
<evidence type="ECO:0000256" key="1">
    <source>
        <dbReference type="ARBA" id="ARBA00000370"/>
    </source>
</evidence>
<evidence type="ECO:0000259" key="12">
    <source>
        <dbReference type="Pfam" id="PF06415"/>
    </source>
</evidence>
<dbReference type="PANTHER" id="PTHR31637:SF0">
    <property type="entry name" value="2,3-BISPHOSPHOGLYCERATE-INDEPENDENT PHOSPHOGLYCERATE MUTASE"/>
    <property type="match status" value="1"/>
</dbReference>
<evidence type="ECO:0000256" key="3">
    <source>
        <dbReference type="ARBA" id="ARBA00004798"/>
    </source>
</evidence>
<keyword evidence="14" id="KW-1185">Reference proteome</keyword>
<evidence type="ECO:0000256" key="2">
    <source>
        <dbReference type="ARBA" id="ARBA00002315"/>
    </source>
</evidence>
<evidence type="ECO:0000256" key="4">
    <source>
        <dbReference type="ARBA" id="ARBA00008819"/>
    </source>
</evidence>
<keyword evidence="7 9" id="KW-0464">Manganese</keyword>
<dbReference type="NCBIfam" id="TIGR01307">
    <property type="entry name" value="pgm_bpd_ind"/>
    <property type="match status" value="1"/>
</dbReference>
<dbReference type="EC" id="5.4.2.12" evidence="9 10"/>
<dbReference type="HAMAP" id="MF_01038">
    <property type="entry name" value="GpmI"/>
    <property type="match status" value="1"/>
</dbReference>
<feature type="binding site" evidence="9">
    <location>
        <position position="530"/>
    </location>
    <ligand>
        <name>Mn(2+)</name>
        <dbReference type="ChEBI" id="CHEBI:29035"/>
        <label>2</label>
    </ligand>
</feature>
<dbReference type="InterPro" id="IPR006124">
    <property type="entry name" value="Metalloenzyme"/>
</dbReference>
<comment type="similarity">
    <text evidence="4 9">Belongs to the BPG-independent phosphoglycerate mutase family.</text>
</comment>
<feature type="binding site" evidence="9">
    <location>
        <position position="529"/>
    </location>
    <ligand>
        <name>Mn(2+)</name>
        <dbReference type="ChEBI" id="CHEBI:29035"/>
        <label>2</label>
    </ligand>
</feature>
<dbReference type="InterPro" id="IPR005995">
    <property type="entry name" value="Pgm_bpd_ind"/>
</dbReference>
<evidence type="ECO:0000313" key="13">
    <source>
        <dbReference type="EMBL" id="KAA2284777.1"/>
    </source>
</evidence>
<dbReference type="UniPathway" id="UPA00109">
    <property type="reaction ID" value="UER00186"/>
</dbReference>
<dbReference type="FunFam" id="3.40.1450.10:FF:000002">
    <property type="entry name" value="2,3-bisphosphoglycerate-independent phosphoglycerate mutase"/>
    <property type="match status" value="1"/>
</dbReference>
<dbReference type="SUPFAM" id="SSF53649">
    <property type="entry name" value="Alkaline phosphatase-like"/>
    <property type="match status" value="1"/>
</dbReference>
<dbReference type="Pfam" id="PF01676">
    <property type="entry name" value="Metalloenzyme"/>
    <property type="match status" value="1"/>
</dbReference>
<protein>
    <recommendedName>
        <fullName evidence="9 10">2,3-bisphosphoglycerate-independent phosphoglycerate mutase</fullName>
        <shortName evidence="9">BPG-independent PGAM</shortName>
        <shortName evidence="9">Phosphoglyceromutase</shortName>
        <shortName evidence="9">iPGM</shortName>
        <ecNumber evidence="9 10">5.4.2.12</ecNumber>
    </recommendedName>
</protein>
<name>A0A5B2ZA05_9GAMM</name>
<evidence type="ECO:0000259" key="11">
    <source>
        <dbReference type="Pfam" id="PF01676"/>
    </source>
</evidence>
<feature type="binding site" evidence="9">
    <location>
        <position position="548"/>
    </location>
    <ligand>
        <name>Mn(2+)</name>
        <dbReference type="ChEBI" id="CHEBI:29035"/>
        <label>1</label>
    </ligand>
</feature>
<comment type="catalytic activity">
    <reaction evidence="1 9">
        <text>(2R)-2-phosphoglycerate = (2R)-3-phosphoglycerate</text>
        <dbReference type="Rhea" id="RHEA:15901"/>
        <dbReference type="ChEBI" id="CHEBI:58272"/>
        <dbReference type="ChEBI" id="CHEBI:58289"/>
        <dbReference type="EC" id="5.4.2.12"/>
    </reaction>
</comment>
<dbReference type="EMBL" id="VUOD01000005">
    <property type="protein sequence ID" value="KAA2284777.1"/>
    <property type="molecule type" value="Genomic_DNA"/>
</dbReference>
<feature type="binding site" evidence="9">
    <location>
        <position position="421"/>
    </location>
    <ligand>
        <name>substrate</name>
    </ligand>
</feature>
<dbReference type="AlphaFoldDB" id="A0A5B2ZA05"/>
<dbReference type="InterPro" id="IPR017850">
    <property type="entry name" value="Alkaline_phosphatase_core_sf"/>
</dbReference>
<feature type="binding site" evidence="9">
    <location>
        <position position="282"/>
    </location>
    <ligand>
        <name>substrate</name>
    </ligand>
</feature>
<dbReference type="InterPro" id="IPR036646">
    <property type="entry name" value="PGAM_B_sf"/>
</dbReference>
<comment type="subunit">
    <text evidence="9">Monomer.</text>
</comment>
<feature type="binding site" evidence="9">
    <location>
        <position position="154"/>
    </location>
    <ligand>
        <name>Mn(2+)</name>
        <dbReference type="ChEBI" id="CHEBI:29035"/>
        <label>2</label>
    </ligand>
</feature>
<comment type="caution">
    <text evidence="13">The sequence shown here is derived from an EMBL/GenBank/DDBJ whole genome shotgun (WGS) entry which is preliminary data.</text>
</comment>
<evidence type="ECO:0000256" key="7">
    <source>
        <dbReference type="ARBA" id="ARBA00023211"/>
    </source>
</evidence>
<feature type="binding site" evidence="9">
    <location>
        <begin position="348"/>
        <end position="351"/>
    </location>
    <ligand>
        <name>substrate</name>
    </ligand>
</feature>
<sequence>MPAGRPGFKATLIRSALPARHGWRARGPGTQVLDPRAQVRTCAGLATTEHVQDGLVQCCLYGPLKYARAQPPPAGYNSPVPDVPETALPTATARPKPLLLLILDGWGHREDPTDNALAQARLPNWRRLLAECPHTLVHTEGRHVGLPDGQMGNSEVGHMNIGAGRIVYQDLSRIDAAIEDGSFFANPELVAACEGAKAAGGTLHLMGLLSPGGVHSHEEHLFAMIELARRRGVADIAVHAFLDGRDTPPRSAGPSLARLQALCAEGDVRVATVIGRYWAMDRDRRWDRVERAWKAIVEAEADDTASDAITALEAAYGREENDEFVQPTVISGHRPMADGDAVVFMNFRADRARQLTAAFVAPGFDGFAARRPALSRFVCLTEYDAKLPAPVAFGPEDLRNTLGEVLSAHGLSQLRIAETEKYAHVTFFLSGGKETVLPGEERVLVPSPPVATYDLQPEMSLPQLTARLTEDIRARRHDVIVCNIANPDMVGHTGVMAAAVKAAEAVDDALGAIRTALEAVGGEMIVTADHGNLEMMRDPDTGQPHTSHTVGPVPLVYVGRRRVRLREGGALRDIAPTLLDLLDLPRPAEMSGRSLLEPA</sequence>
<reference evidence="13 14" key="2">
    <citation type="submission" date="2019-09" db="EMBL/GenBank/DDBJ databases">
        <authorList>
            <person name="Mazur A."/>
        </authorList>
    </citation>
    <scope>NUCLEOTIDE SEQUENCE [LARGE SCALE GENOMIC DNA]</scope>
    <source>
        <strain evidence="13 14">3729k</strain>
    </source>
</reference>
<dbReference type="GO" id="GO:0006096">
    <property type="term" value="P:glycolytic process"/>
    <property type="evidence" value="ECO:0007669"/>
    <property type="project" value="UniProtKB-UniRule"/>
</dbReference>